<organism evidence="1">
    <name type="scientific">Leptospirillum ferriphilum</name>
    <dbReference type="NCBI Taxonomy" id="178606"/>
    <lineage>
        <taxon>Bacteria</taxon>
        <taxon>Pseudomonadati</taxon>
        <taxon>Nitrospirota</taxon>
        <taxon>Nitrospiria</taxon>
        <taxon>Nitrospirales</taxon>
        <taxon>Nitrospiraceae</taxon>
        <taxon>Leptospirillum</taxon>
    </lineage>
</organism>
<comment type="caution">
    <text evidence="1">The sequence shown here is derived from an EMBL/GenBank/DDBJ whole genome shotgun (WGS) entry which is preliminary data.</text>
</comment>
<reference evidence="1" key="1">
    <citation type="journal article" date="2020" name="mSystems">
        <title>Genome- and Community-Level Interaction Insights into Carbon Utilization and Element Cycling Functions of Hydrothermarchaeota in Hydrothermal Sediment.</title>
        <authorList>
            <person name="Zhou Z."/>
            <person name="Liu Y."/>
            <person name="Xu W."/>
            <person name="Pan J."/>
            <person name="Luo Z.H."/>
            <person name="Li M."/>
        </authorList>
    </citation>
    <scope>NUCLEOTIDE SEQUENCE [LARGE SCALE GENOMIC DNA]</scope>
    <source>
        <strain evidence="1">SpSt-902</strain>
    </source>
</reference>
<gene>
    <name evidence="1" type="ORF">ENX03_06650</name>
</gene>
<proteinExistence type="predicted"/>
<dbReference type="AlphaFoldDB" id="A0A7C3LUV7"/>
<dbReference type="EMBL" id="DTMM01000136">
    <property type="protein sequence ID" value="HFT93601.1"/>
    <property type="molecule type" value="Genomic_DNA"/>
</dbReference>
<accession>A0A7C3LUV7</accession>
<name>A0A7C3LUV7_9BACT</name>
<evidence type="ECO:0000313" key="1">
    <source>
        <dbReference type="EMBL" id="HFT93601.1"/>
    </source>
</evidence>
<sequence>MAIVNSIVAFISGIMQPTYFGQSIGNALSGSSDLTIPVQATTAVETVSGSPVNYLNRGFLRLKVYNLGGTSPTFQFNVFANSATGELLYSSPTVSEAADFTALFQADESLNNFYIVYTGGGTSPTGTLDFEHAGTN</sequence>
<protein>
    <submittedName>
        <fullName evidence="1">Uncharacterized protein</fullName>
    </submittedName>
</protein>